<dbReference type="InterPro" id="IPR036430">
    <property type="entry name" value="RNase_T2-like_sf"/>
</dbReference>
<dbReference type="PANTHER" id="PTHR11240">
    <property type="entry name" value="RIBONUCLEASE T2"/>
    <property type="match status" value="1"/>
</dbReference>
<accession>A0A8J3GH20</accession>
<dbReference type="Gene3D" id="3.90.730.10">
    <property type="entry name" value="Ribonuclease T2-like"/>
    <property type="match status" value="1"/>
</dbReference>
<dbReference type="GO" id="GO:0003723">
    <property type="term" value="F:RNA binding"/>
    <property type="evidence" value="ECO:0007669"/>
    <property type="project" value="InterPro"/>
</dbReference>
<evidence type="ECO:0000313" key="4">
    <source>
        <dbReference type="EMBL" id="GHC68693.1"/>
    </source>
</evidence>
<dbReference type="InterPro" id="IPR018188">
    <property type="entry name" value="RNase_T2_His_AS_1"/>
</dbReference>
<proteinExistence type="inferred from homology"/>
<feature type="signal peptide" evidence="3">
    <location>
        <begin position="1"/>
        <end position="21"/>
    </location>
</feature>
<dbReference type="Pfam" id="PF00445">
    <property type="entry name" value="Ribonuclease_T2"/>
    <property type="match status" value="1"/>
</dbReference>
<dbReference type="PANTHER" id="PTHR11240:SF22">
    <property type="entry name" value="RIBONUCLEASE T2"/>
    <property type="match status" value="1"/>
</dbReference>
<protein>
    <submittedName>
        <fullName evidence="4">Ribonuclease</fullName>
    </submittedName>
</protein>
<dbReference type="GO" id="GO:0006401">
    <property type="term" value="P:RNA catabolic process"/>
    <property type="evidence" value="ECO:0007669"/>
    <property type="project" value="TreeGrafter"/>
</dbReference>
<evidence type="ECO:0000313" key="5">
    <source>
        <dbReference type="Proteomes" id="UP000641137"/>
    </source>
</evidence>
<keyword evidence="5" id="KW-1185">Reference proteome</keyword>
<evidence type="ECO:0000256" key="3">
    <source>
        <dbReference type="SAM" id="SignalP"/>
    </source>
</evidence>
<dbReference type="AlphaFoldDB" id="A0A8J3GH20"/>
<dbReference type="SUPFAM" id="SSF55895">
    <property type="entry name" value="Ribonuclease Rh-like"/>
    <property type="match status" value="1"/>
</dbReference>
<dbReference type="PROSITE" id="PS00531">
    <property type="entry name" value="RNASE_T2_2"/>
    <property type="match status" value="1"/>
</dbReference>
<dbReference type="GO" id="GO:0033897">
    <property type="term" value="F:ribonuclease T2 activity"/>
    <property type="evidence" value="ECO:0007669"/>
    <property type="project" value="InterPro"/>
</dbReference>
<reference evidence="4" key="1">
    <citation type="journal article" date="2014" name="Int. J. Syst. Evol. Microbiol.">
        <title>Complete genome sequence of Corynebacterium casei LMG S-19264T (=DSM 44701T), isolated from a smear-ripened cheese.</title>
        <authorList>
            <consortium name="US DOE Joint Genome Institute (JGI-PGF)"/>
            <person name="Walter F."/>
            <person name="Albersmeier A."/>
            <person name="Kalinowski J."/>
            <person name="Ruckert C."/>
        </authorList>
    </citation>
    <scope>NUCLEOTIDE SEQUENCE</scope>
    <source>
        <strain evidence="4">KCTC 42097</strain>
    </source>
</reference>
<feature type="chain" id="PRO_5035185569" evidence="3">
    <location>
        <begin position="22"/>
        <end position="212"/>
    </location>
</feature>
<comment type="similarity">
    <text evidence="1 2">Belongs to the RNase T2 family.</text>
</comment>
<dbReference type="EMBL" id="BMZO01000004">
    <property type="protein sequence ID" value="GHC68693.1"/>
    <property type="molecule type" value="Genomic_DNA"/>
</dbReference>
<dbReference type="Proteomes" id="UP000641137">
    <property type="component" value="Unassembled WGS sequence"/>
</dbReference>
<dbReference type="CDD" id="cd01062">
    <property type="entry name" value="RNase_T2_prok"/>
    <property type="match status" value="1"/>
</dbReference>
<reference evidence="4" key="2">
    <citation type="submission" date="2020-09" db="EMBL/GenBank/DDBJ databases">
        <authorList>
            <person name="Sun Q."/>
            <person name="Kim S."/>
        </authorList>
    </citation>
    <scope>NUCLEOTIDE SEQUENCE</scope>
    <source>
        <strain evidence="4">KCTC 42097</strain>
    </source>
</reference>
<dbReference type="InterPro" id="IPR001568">
    <property type="entry name" value="RNase_T2-like"/>
</dbReference>
<organism evidence="4 5">
    <name type="scientific">Limoniibacter endophyticus</name>
    <dbReference type="NCBI Taxonomy" id="1565040"/>
    <lineage>
        <taxon>Bacteria</taxon>
        <taxon>Pseudomonadati</taxon>
        <taxon>Pseudomonadota</taxon>
        <taxon>Alphaproteobacteria</taxon>
        <taxon>Hyphomicrobiales</taxon>
        <taxon>Bartonellaceae</taxon>
        <taxon>Limoniibacter</taxon>
    </lineage>
</organism>
<name>A0A8J3GH20_9HYPH</name>
<dbReference type="InterPro" id="IPR033130">
    <property type="entry name" value="RNase_T2_His_AS_2"/>
</dbReference>
<dbReference type="InterPro" id="IPR039378">
    <property type="entry name" value="RNase_T2_prok"/>
</dbReference>
<dbReference type="PROSITE" id="PS00530">
    <property type="entry name" value="RNASE_T2_1"/>
    <property type="match status" value="1"/>
</dbReference>
<keyword evidence="3" id="KW-0732">Signal</keyword>
<evidence type="ECO:0000256" key="1">
    <source>
        <dbReference type="ARBA" id="ARBA00007469"/>
    </source>
</evidence>
<comment type="caution">
    <text evidence="4">The sequence shown here is derived from an EMBL/GenBank/DDBJ whole genome shotgun (WGS) entry which is preliminary data.</text>
</comment>
<evidence type="ECO:0000256" key="2">
    <source>
        <dbReference type="RuleBase" id="RU004328"/>
    </source>
</evidence>
<sequence>MLKKAAIGCLFSFFAAVPASATDFDFYVLSLSWSPSYCAAEGASANRDQCGTNRPYAFVVHGLWPQNERGYPSDCNVQNPDVPRAISGTMLDIMPSRGLIRHQWRKHGSCSGLSQRDYFATTRRAYQRIRIPDHLRQLSDYKTVSPREVEQAFVEANPGLRSDAVAVDCDRRYMREVRICLTKDLQFRSCREVDARACRTSNLVMPPVRGRN</sequence>
<gene>
    <name evidence="4" type="primary">rns</name>
    <name evidence="4" type="ORF">GCM10010136_13660</name>
</gene>